<dbReference type="InterPro" id="IPR036291">
    <property type="entry name" value="NAD(P)-bd_dom_sf"/>
</dbReference>
<keyword evidence="9" id="KW-0119">Carbohydrate metabolism</keyword>
<keyword evidence="8 9" id="KW-0413">Isomerase</keyword>
<dbReference type="GO" id="GO:0005829">
    <property type="term" value="C:cytosol"/>
    <property type="evidence" value="ECO:0007669"/>
    <property type="project" value="TreeGrafter"/>
</dbReference>
<evidence type="ECO:0000313" key="11">
    <source>
        <dbReference type="EMBL" id="SHI52548.1"/>
    </source>
</evidence>
<reference evidence="11 12" key="1">
    <citation type="submission" date="2016-11" db="EMBL/GenBank/DDBJ databases">
        <authorList>
            <person name="Jaros S."/>
            <person name="Januszkiewicz K."/>
            <person name="Wedrychowicz H."/>
        </authorList>
    </citation>
    <scope>NUCLEOTIDE SEQUENCE [LARGE SCALE GENOMIC DNA]</scope>
    <source>
        <strain evidence="11 12">DSM 5091</strain>
    </source>
</reference>
<dbReference type="GO" id="GO:0003978">
    <property type="term" value="F:UDP-glucose 4-epimerase activity"/>
    <property type="evidence" value="ECO:0007669"/>
    <property type="project" value="UniProtKB-UniRule"/>
</dbReference>
<dbReference type="Gene3D" id="3.90.25.10">
    <property type="entry name" value="UDP-galactose 4-epimerase, domain 1"/>
    <property type="match status" value="1"/>
</dbReference>
<evidence type="ECO:0000256" key="4">
    <source>
        <dbReference type="ARBA" id="ARBA00007637"/>
    </source>
</evidence>
<dbReference type="Proteomes" id="UP000184171">
    <property type="component" value="Unassembled WGS sequence"/>
</dbReference>
<evidence type="ECO:0000256" key="8">
    <source>
        <dbReference type="ARBA" id="ARBA00023235"/>
    </source>
</evidence>
<dbReference type="NCBIfam" id="TIGR01179">
    <property type="entry name" value="galE"/>
    <property type="match status" value="1"/>
</dbReference>
<evidence type="ECO:0000256" key="2">
    <source>
        <dbReference type="ARBA" id="ARBA00001911"/>
    </source>
</evidence>
<protein>
    <recommendedName>
        <fullName evidence="6 9">UDP-glucose 4-epimerase</fullName>
        <ecNumber evidence="5 9">5.1.3.2</ecNumber>
    </recommendedName>
</protein>
<dbReference type="NCBIfam" id="NF007956">
    <property type="entry name" value="PRK10675.1"/>
    <property type="match status" value="1"/>
</dbReference>
<dbReference type="UniPathway" id="UPA00214"/>
<proteinExistence type="inferred from homology"/>
<comment type="subunit">
    <text evidence="9">Homodimer.</text>
</comment>
<comment type="pathway">
    <text evidence="3 9">Carbohydrate metabolism; galactose metabolism.</text>
</comment>
<dbReference type="GO" id="GO:0006012">
    <property type="term" value="P:galactose metabolic process"/>
    <property type="evidence" value="ECO:0007669"/>
    <property type="project" value="UniProtKB-UniPathway"/>
</dbReference>
<dbReference type="RefSeq" id="WP_072904983.1">
    <property type="nucleotide sequence ID" value="NZ_FQZT01000001.1"/>
</dbReference>
<dbReference type="InterPro" id="IPR016040">
    <property type="entry name" value="NAD(P)-bd_dom"/>
</dbReference>
<evidence type="ECO:0000256" key="6">
    <source>
        <dbReference type="ARBA" id="ARBA00018569"/>
    </source>
</evidence>
<dbReference type="PANTHER" id="PTHR43725:SF47">
    <property type="entry name" value="UDP-GLUCOSE 4-EPIMERASE"/>
    <property type="match status" value="1"/>
</dbReference>
<evidence type="ECO:0000256" key="7">
    <source>
        <dbReference type="ARBA" id="ARBA00023027"/>
    </source>
</evidence>
<dbReference type="InterPro" id="IPR005886">
    <property type="entry name" value="UDP_G4E"/>
</dbReference>
<evidence type="ECO:0000256" key="3">
    <source>
        <dbReference type="ARBA" id="ARBA00004947"/>
    </source>
</evidence>
<dbReference type="STRING" id="1122189.SAMN02745165_00309"/>
<evidence type="ECO:0000313" key="12">
    <source>
        <dbReference type="Proteomes" id="UP000184171"/>
    </source>
</evidence>
<dbReference type="EC" id="5.1.3.2" evidence="5 9"/>
<dbReference type="CDD" id="cd05247">
    <property type="entry name" value="UDP_G4E_1_SDR_e"/>
    <property type="match status" value="1"/>
</dbReference>
<gene>
    <name evidence="11" type="ORF">SAMN02745165_00309</name>
</gene>
<accession>A0A1M6BVP3</accession>
<dbReference type="SUPFAM" id="SSF51735">
    <property type="entry name" value="NAD(P)-binding Rossmann-fold domains"/>
    <property type="match status" value="1"/>
</dbReference>
<comment type="cofactor">
    <cofactor evidence="2 9">
        <name>NAD(+)</name>
        <dbReference type="ChEBI" id="CHEBI:57540"/>
    </cofactor>
</comment>
<keyword evidence="7 9" id="KW-0520">NAD</keyword>
<dbReference type="OrthoDB" id="9801785at2"/>
<keyword evidence="12" id="KW-1185">Reference proteome</keyword>
<evidence type="ECO:0000259" key="10">
    <source>
        <dbReference type="Pfam" id="PF16363"/>
    </source>
</evidence>
<dbReference type="EMBL" id="FQZT01000001">
    <property type="protein sequence ID" value="SHI52548.1"/>
    <property type="molecule type" value="Genomic_DNA"/>
</dbReference>
<name>A0A1M6BVP3_MALRU</name>
<dbReference type="AlphaFoldDB" id="A0A1M6BVP3"/>
<sequence>MKTVLLTGGAGYIGSHTAIELISSGYQVVIADNFCNSSPVVLDRLEEITGQPIGCERGDIRDADFMSQLFATYRLDAVIHFAALKAVGESCEKPLEYFDNNISGTISLLQMMREADCNNLVFSSSATVYGDPDKCPITEDAALRVTNPYGRTKLVMEQLINDVCASHSDFKAAILRYFNPVGAHASGLIGEDPNDIPNNLMPFVSQVAVGRREQLQVFGNDYPTPDGTGVRDYIHVVDLARAHVAAVDYLLREQQNLTVNLGTGHGISVLEMVQAFEKASGKQVPYKIAPRRAGDIAECYADPALANKLLGWQAEFGVDEMCVDAWRWQSQNPNGFED</sequence>
<comment type="catalytic activity">
    <reaction evidence="1 9">
        <text>UDP-alpha-D-glucose = UDP-alpha-D-galactose</text>
        <dbReference type="Rhea" id="RHEA:22168"/>
        <dbReference type="ChEBI" id="CHEBI:58885"/>
        <dbReference type="ChEBI" id="CHEBI:66914"/>
        <dbReference type="EC" id="5.1.3.2"/>
    </reaction>
</comment>
<dbReference type="Gene3D" id="3.40.50.720">
    <property type="entry name" value="NAD(P)-binding Rossmann-like Domain"/>
    <property type="match status" value="1"/>
</dbReference>
<comment type="similarity">
    <text evidence="4 9">Belongs to the NAD(P)-dependent epimerase/dehydratase family.</text>
</comment>
<evidence type="ECO:0000256" key="1">
    <source>
        <dbReference type="ARBA" id="ARBA00000083"/>
    </source>
</evidence>
<dbReference type="Pfam" id="PF16363">
    <property type="entry name" value="GDP_Man_Dehyd"/>
    <property type="match status" value="1"/>
</dbReference>
<dbReference type="PANTHER" id="PTHR43725">
    <property type="entry name" value="UDP-GLUCOSE 4-EPIMERASE"/>
    <property type="match status" value="1"/>
</dbReference>
<evidence type="ECO:0000256" key="5">
    <source>
        <dbReference type="ARBA" id="ARBA00013189"/>
    </source>
</evidence>
<organism evidence="11 12">
    <name type="scientific">Malonomonas rubra DSM 5091</name>
    <dbReference type="NCBI Taxonomy" id="1122189"/>
    <lineage>
        <taxon>Bacteria</taxon>
        <taxon>Pseudomonadati</taxon>
        <taxon>Thermodesulfobacteriota</taxon>
        <taxon>Desulfuromonadia</taxon>
        <taxon>Desulfuromonadales</taxon>
        <taxon>Geopsychrobacteraceae</taxon>
        <taxon>Malonomonas</taxon>
    </lineage>
</organism>
<evidence type="ECO:0000256" key="9">
    <source>
        <dbReference type="RuleBase" id="RU366046"/>
    </source>
</evidence>
<feature type="domain" description="NAD(P)-binding" evidence="10">
    <location>
        <begin position="5"/>
        <end position="322"/>
    </location>
</feature>